<gene>
    <name evidence="2" type="ORF">F3Y22_tig00013285pilonHSYRG00282</name>
</gene>
<dbReference type="SUPFAM" id="SSF56112">
    <property type="entry name" value="Protein kinase-like (PK-like)"/>
    <property type="match status" value="1"/>
</dbReference>
<reference evidence="2" key="1">
    <citation type="submission" date="2019-09" db="EMBL/GenBank/DDBJ databases">
        <title>Draft genome information of white flower Hibiscus syriacus.</title>
        <authorList>
            <person name="Kim Y.-M."/>
        </authorList>
    </citation>
    <scope>NUCLEOTIDE SEQUENCE [LARGE SCALE GENOMIC DNA]</scope>
    <source>
        <strain evidence="2">YM2019G1</strain>
    </source>
</reference>
<dbReference type="EMBL" id="VEPZ02000548">
    <property type="protein sequence ID" value="KAE8723065.1"/>
    <property type="molecule type" value="Genomic_DNA"/>
</dbReference>
<organism evidence="2 3">
    <name type="scientific">Hibiscus syriacus</name>
    <name type="common">Rose of Sharon</name>
    <dbReference type="NCBI Taxonomy" id="106335"/>
    <lineage>
        <taxon>Eukaryota</taxon>
        <taxon>Viridiplantae</taxon>
        <taxon>Streptophyta</taxon>
        <taxon>Embryophyta</taxon>
        <taxon>Tracheophyta</taxon>
        <taxon>Spermatophyta</taxon>
        <taxon>Magnoliopsida</taxon>
        <taxon>eudicotyledons</taxon>
        <taxon>Gunneridae</taxon>
        <taxon>Pentapetalae</taxon>
        <taxon>rosids</taxon>
        <taxon>malvids</taxon>
        <taxon>Malvales</taxon>
        <taxon>Malvaceae</taxon>
        <taxon>Malvoideae</taxon>
        <taxon>Hibiscus</taxon>
    </lineage>
</organism>
<evidence type="ECO:0000313" key="3">
    <source>
        <dbReference type="Proteomes" id="UP000436088"/>
    </source>
</evidence>
<dbReference type="InterPro" id="IPR011009">
    <property type="entry name" value="Kinase-like_dom_sf"/>
</dbReference>
<sequence>MAPEYAMGRLFSIKSDVFSFGVLLLEIISGKRNNGFNLSSESLLTFAWKLWCKDEGMKVVDQLLVPSCVVAEVLRYIHIGLLCVQADLADRPTMSSVIVKLASNDMMLPRPAELASYVRRVVAEPTESSSNDGMLSITEVTISNFLPR</sequence>
<dbReference type="Proteomes" id="UP000436088">
    <property type="component" value="Unassembled WGS sequence"/>
</dbReference>
<evidence type="ECO:0000259" key="1">
    <source>
        <dbReference type="Pfam" id="PF07714"/>
    </source>
</evidence>
<dbReference type="PANTHER" id="PTHR27006">
    <property type="entry name" value="PROMASTIGOTE SURFACE ANTIGEN PROTEIN PSA"/>
    <property type="match status" value="1"/>
</dbReference>
<accession>A0A6A3C1R3</accession>
<proteinExistence type="predicted"/>
<name>A0A6A3C1R3_HIBSY</name>
<dbReference type="Pfam" id="PF07714">
    <property type="entry name" value="PK_Tyr_Ser-Thr"/>
    <property type="match status" value="1"/>
</dbReference>
<dbReference type="PANTHER" id="PTHR27006:SF606">
    <property type="entry name" value="INTERLEUKIN-1 RECEPTOR-ASSOCIATED KINASE 4"/>
    <property type="match status" value="1"/>
</dbReference>
<dbReference type="GO" id="GO:0004672">
    <property type="term" value="F:protein kinase activity"/>
    <property type="evidence" value="ECO:0007669"/>
    <property type="project" value="InterPro"/>
</dbReference>
<comment type="caution">
    <text evidence="2">The sequence shown here is derived from an EMBL/GenBank/DDBJ whole genome shotgun (WGS) entry which is preliminary data.</text>
</comment>
<dbReference type="Gene3D" id="1.10.510.10">
    <property type="entry name" value="Transferase(Phosphotransferase) domain 1"/>
    <property type="match status" value="1"/>
</dbReference>
<protein>
    <submittedName>
        <fullName evidence="2">Cysteine-rich RLK 10</fullName>
    </submittedName>
</protein>
<dbReference type="InterPro" id="IPR001245">
    <property type="entry name" value="Ser-Thr/Tyr_kinase_cat_dom"/>
</dbReference>
<evidence type="ECO:0000313" key="2">
    <source>
        <dbReference type="EMBL" id="KAE8723065.1"/>
    </source>
</evidence>
<keyword evidence="3" id="KW-1185">Reference proteome</keyword>
<dbReference type="AlphaFoldDB" id="A0A6A3C1R3"/>
<feature type="domain" description="Serine-threonine/tyrosine-protein kinase catalytic" evidence="1">
    <location>
        <begin position="1"/>
        <end position="100"/>
    </location>
</feature>